<reference evidence="1 2" key="2">
    <citation type="journal article" date="2022" name="Mol. Ecol. Resour.">
        <title>The genomes of chicory, endive, great burdock and yacon provide insights into Asteraceae paleo-polyploidization history and plant inulin production.</title>
        <authorList>
            <person name="Fan W."/>
            <person name="Wang S."/>
            <person name="Wang H."/>
            <person name="Wang A."/>
            <person name="Jiang F."/>
            <person name="Liu H."/>
            <person name="Zhao H."/>
            <person name="Xu D."/>
            <person name="Zhang Y."/>
        </authorList>
    </citation>
    <scope>NUCLEOTIDE SEQUENCE [LARGE SCALE GENOMIC DNA]</scope>
    <source>
        <strain evidence="2">cv. Yunnan</strain>
        <tissue evidence="1">Leaves</tissue>
    </source>
</reference>
<reference evidence="2" key="1">
    <citation type="journal article" date="2022" name="Mol. Ecol. Resour.">
        <title>The genomes of chicory, endive, great burdock and yacon provide insights into Asteraceae palaeo-polyploidization history and plant inulin production.</title>
        <authorList>
            <person name="Fan W."/>
            <person name="Wang S."/>
            <person name="Wang H."/>
            <person name="Wang A."/>
            <person name="Jiang F."/>
            <person name="Liu H."/>
            <person name="Zhao H."/>
            <person name="Xu D."/>
            <person name="Zhang Y."/>
        </authorList>
    </citation>
    <scope>NUCLEOTIDE SEQUENCE [LARGE SCALE GENOMIC DNA]</scope>
    <source>
        <strain evidence="2">cv. Yunnan</strain>
    </source>
</reference>
<dbReference type="Proteomes" id="UP001056120">
    <property type="component" value="Linkage Group LG22"/>
</dbReference>
<evidence type="ECO:0000313" key="2">
    <source>
        <dbReference type="Proteomes" id="UP001056120"/>
    </source>
</evidence>
<evidence type="ECO:0000313" key="1">
    <source>
        <dbReference type="EMBL" id="KAI3726467.1"/>
    </source>
</evidence>
<proteinExistence type="predicted"/>
<organism evidence="1 2">
    <name type="scientific">Smallanthus sonchifolius</name>
    <dbReference type="NCBI Taxonomy" id="185202"/>
    <lineage>
        <taxon>Eukaryota</taxon>
        <taxon>Viridiplantae</taxon>
        <taxon>Streptophyta</taxon>
        <taxon>Embryophyta</taxon>
        <taxon>Tracheophyta</taxon>
        <taxon>Spermatophyta</taxon>
        <taxon>Magnoliopsida</taxon>
        <taxon>eudicotyledons</taxon>
        <taxon>Gunneridae</taxon>
        <taxon>Pentapetalae</taxon>
        <taxon>asterids</taxon>
        <taxon>campanulids</taxon>
        <taxon>Asterales</taxon>
        <taxon>Asteraceae</taxon>
        <taxon>Asteroideae</taxon>
        <taxon>Heliantheae alliance</taxon>
        <taxon>Millerieae</taxon>
        <taxon>Smallanthus</taxon>
    </lineage>
</organism>
<accession>A0ACB9BWM6</accession>
<protein>
    <submittedName>
        <fullName evidence="1">Uncharacterized protein</fullName>
    </submittedName>
</protein>
<gene>
    <name evidence="1" type="ORF">L1987_66264</name>
</gene>
<name>A0ACB9BWM6_9ASTR</name>
<keyword evidence="2" id="KW-1185">Reference proteome</keyword>
<comment type="caution">
    <text evidence="1">The sequence shown here is derived from an EMBL/GenBank/DDBJ whole genome shotgun (WGS) entry which is preliminary data.</text>
</comment>
<sequence>MIFLFSFVDTICSLPTNIISLLYLTNHEHQLSLILSYSVNLSVITVLLKRMILNPFDGVLFKFFSEQERVSQQYMPPEQVTCFRTH</sequence>
<dbReference type="EMBL" id="CM042039">
    <property type="protein sequence ID" value="KAI3726467.1"/>
    <property type="molecule type" value="Genomic_DNA"/>
</dbReference>